<proteinExistence type="predicted"/>
<dbReference type="PANTHER" id="PTHR10039">
    <property type="entry name" value="AMELOGENIN"/>
    <property type="match status" value="1"/>
</dbReference>
<feature type="domain" description="Nephrocystin 3-like N-terminal" evidence="3">
    <location>
        <begin position="56"/>
        <end position="241"/>
    </location>
</feature>
<protein>
    <recommendedName>
        <fullName evidence="3">Nephrocystin 3-like N-terminal domain-containing protein</fullName>
    </recommendedName>
</protein>
<keyword evidence="1" id="KW-0677">Repeat</keyword>
<dbReference type="EMBL" id="JBAHYK010002391">
    <property type="protein sequence ID" value="KAL0565157.1"/>
    <property type="molecule type" value="Genomic_DNA"/>
</dbReference>
<gene>
    <name evidence="4" type="ORF">V5O48_016872</name>
</gene>
<keyword evidence="5" id="KW-1185">Reference proteome</keyword>
<evidence type="ECO:0000313" key="5">
    <source>
        <dbReference type="Proteomes" id="UP001465976"/>
    </source>
</evidence>
<name>A0ABR3EQQ0_9AGAR</name>
<accession>A0ABR3EQQ0</accession>
<evidence type="ECO:0000256" key="1">
    <source>
        <dbReference type="ARBA" id="ARBA00022737"/>
    </source>
</evidence>
<organism evidence="4 5">
    <name type="scientific">Marasmius crinis-equi</name>
    <dbReference type="NCBI Taxonomy" id="585013"/>
    <lineage>
        <taxon>Eukaryota</taxon>
        <taxon>Fungi</taxon>
        <taxon>Dikarya</taxon>
        <taxon>Basidiomycota</taxon>
        <taxon>Agaricomycotina</taxon>
        <taxon>Agaricomycetes</taxon>
        <taxon>Agaricomycetidae</taxon>
        <taxon>Agaricales</taxon>
        <taxon>Marasmiineae</taxon>
        <taxon>Marasmiaceae</taxon>
        <taxon>Marasmius</taxon>
    </lineage>
</organism>
<feature type="region of interest" description="Disordered" evidence="2">
    <location>
        <begin position="847"/>
        <end position="942"/>
    </location>
</feature>
<dbReference type="InterPro" id="IPR027417">
    <property type="entry name" value="P-loop_NTPase"/>
</dbReference>
<dbReference type="PANTHER" id="PTHR10039:SF5">
    <property type="entry name" value="NACHT DOMAIN-CONTAINING PROTEIN"/>
    <property type="match status" value="1"/>
</dbReference>
<evidence type="ECO:0000259" key="3">
    <source>
        <dbReference type="Pfam" id="PF24883"/>
    </source>
</evidence>
<evidence type="ECO:0000256" key="2">
    <source>
        <dbReference type="SAM" id="MobiDB-lite"/>
    </source>
</evidence>
<feature type="compositionally biased region" description="Basic and acidic residues" evidence="2">
    <location>
        <begin position="899"/>
        <end position="915"/>
    </location>
</feature>
<dbReference type="InterPro" id="IPR056884">
    <property type="entry name" value="NPHP3-like_N"/>
</dbReference>
<dbReference type="Pfam" id="PF24883">
    <property type="entry name" value="NPHP3_N"/>
    <property type="match status" value="1"/>
</dbReference>
<evidence type="ECO:0000313" key="4">
    <source>
        <dbReference type="EMBL" id="KAL0565157.1"/>
    </source>
</evidence>
<dbReference type="SUPFAM" id="SSF52540">
    <property type="entry name" value="P-loop containing nucleoside triphosphate hydrolases"/>
    <property type="match status" value="1"/>
</dbReference>
<dbReference type="Gene3D" id="3.40.50.300">
    <property type="entry name" value="P-loop containing nucleotide triphosphate hydrolases"/>
    <property type="match status" value="1"/>
</dbReference>
<dbReference type="Proteomes" id="UP001465976">
    <property type="component" value="Unassembled WGS sequence"/>
</dbReference>
<comment type="caution">
    <text evidence="4">The sequence shown here is derived from an EMBL/GenBank/DDBJ whole genome shotgun (WGS) entry which is preliminary data.</text>
</comment>
<sequence>MASNHNHGRDQNIAQTINVQNGPVESVLEKLSKYAAFSALHNSEARGPRTGVHEGTREEFIENLGEWIEDPVESGRAYWARGGAGVGKSAVAQTICEKYAGGRLAGSYYFSRNDNSRNTINHFIPTIAYQLAKSHGVHSQLASKINDVLTTDPSIMDTDLEEQFKRLICAPCAAVDIELWSNLPRLIVIDGLDECMDRDPQTSDIDRKPGKRDGQRRLLSIIRNATSMQPCLPLHFLIFSRPEHTIFTSFRSHTFIPPLEEFDMRELRAQADADIKKYLRHEFAQFPDRHPDACLEEFWPGDKAIEELTLNADGHFVYVVTAVKYIAGDDPILLLPQDRLDVVLRTSQTSLYPDLTPLDQLFQHVLQPFMGLREQILLPILQLIISPHRDVQGIPAIQFDNGPRCRSRNAIAKLLKLDFRQVSAVLSRLQSILHVPDDDHHEDVSVLHASFSDFLIDKHRSLHFHVEPLRDRIYFGMLSQCLLPILNNITRGYAAGERMLLRITTFELYSIYIWNFVGYIFLKELPEGIPLENFIPNQELLHAINEFNVYHYMNMMVDWEYMCHIFTLFGNPTSSFVYMGVRTGILYRSMVCLRKLYLQCTECNQLTSGPLSPCTSRFRSHLRPFIENHKQLFEDGWLTMLPKICTAGTLSQVALLTLLVCIPLSSSPRGGFDQCLKLLALPPDTEKSELDVSFKSFPGNTNLAEVPEGSTVWYISCERGRTWADGMRRLTYNLGDDLYSEAARERGILSLTKGQFVGLDSWNDEIFMLLDLFPSLEGYGRFSVWDGVPFSDRASNHYPDWHFADEDEVLSEPSIQDTKLEDPEDILDYGREFPWRLKTPCRERLDSNQLKSAADPWQTDDDGRPELNVVWGGGVPIGKDGPGHEKDEETTPQFSGEVPMKDSENERGSSTRSEGEDLPQNEPCGLPEASETSLCQDEQDAGDTLVEAGEAAGILGLSNILNDLQWWPIGS</sequence>
<reference evidence="4 5" key="1">
    <citation type="submission" date="2024-02" db="EMBL/GenBank/DDBJ databases">
        <title>A draft genome for the cacao thread blight pathogen Marasmius crinis-equi.</title>
        <authorList>
            <person name="Cohen S.P."/>
            <person name="Baruah I.K."/>
            <person name="Amoako-Attah I."/>
            <person name="Bukari Y."/>
            <person name="Meinhardt L.W."/>
            <person name="Bailey B.A."/>
        </authorList>
    </citation>
    <scope>NUCLEOTIDE SEQUENCE [LARGE SCALE GENOMIC DNA]</scope>
    <source>
        <strain evidence="4 5">GH-76</strain>
    </source>
</reference>